<keyword evidence="2" id="KW-1185">Reference proteome</keyword>
<sequence length="72" mass="8864">MEITELSQLEERLERLLKGYLELKRQHQILQRLLQEREAEIERLRQERALFKEKVVALIDRLEQVEKEQDVH</sequence>
<dbReference type="RefSeq" id="WP_166031991.1">
    <property type="nucleotide sequence ID" value="NZ_CP048877.1"/>
</dbReference>
<proteinExistence type="predicted"/>
<accession>A0A6G7PWI3</accession>
<evidence type="ECO:0000313" key="1">
    <source>
        <dbReference type="EMBL" id="QIJ71773.1"/>
    </source>
</evidence>
<dbReference type="Proteomes" id="UP000502179">
    <property type="component" value="Chromosome"/>
</dbReference>
<evidence type="ECO:0000313" key="2">
    <source>
        <dbReference type="Proteomes" id="UP000502179"/>
    </source>
</evidence>
<gene>
    <name evidence="1" type="ORF">G4V39_05625</name>
</gene>
<organism evidence="1 2">
    <name type="scientific">Thermosulfuriphilus ammonigenes</name>
    <dbReference type="NCBI Taxonomy" id="1936021"/>
    <lineage>
        <taxon>Bacteria</taxon>
        <taxon>Pseudomonadati</taxon>
        <taxon>Thermodesulfobacteriota</taxon>
        <taxon>Thermodesulfobacteria</taxon>
        <taxon>Thermodesulfobacteriales</taxon>
        <taxon>Thermodesulfobacteriaceae</taxon>
        <taxon>Thermosulfuriphilus</taxon>
    </lineage>
</organism>
<protein>
    <submittedName>
        <fullName evidence="1">Uncharacterized protein</fullName>
    </submittedName>
</protein>
<name>A0A6G7PWI3_9BACT</name>
<reference evidence="1 2" key="1">
    <citation type="submission" date="2020-02" db="EMBL/GenBank/DDBJ databases">
        <title>Genome analysis of Thermosulfuriphilus ammonigenes ST65T, an anaerobic thermophilic chemolithoautotrophic bacterium isolated from a deep-sea hydrothermal vent.</title>
        <authorList>
            <person name="Slobodkina G."/>
            <person name="Allioux M."/>
            <person name="Merkel A."/>
            <person name="Alain K."/>
            <person name="Jebbar M."/>
            <person name="Slobodkin A."/>
        </authorList>
    </citation>
    <scope>NUCLEOTIDE SEQUENCE [LARGE SCALE GENOMIC DNA]</scope>
    <source>
        <strain evidence="1 2">ST65</strain>
    </source>
</reference>
<dbReference type="EMBL" id="CP048877">
    <property type="protein sequence ID" value="QIJ71773.1"/>
    <property type="molecule type" value="Genomic_DNA"/>
</dbReference>
<dbReference type="KEGG" id="tav:G4V39_05625"/>
<dbReference type="AlphaFoldDB" id="A0A6G7PWI3"/>